<organism evidence="1 2">
    <name type="scientific">Leucocoprinus birnbaumii</name>
    <dbReference type="NCBI Taxonomy" id="56174"/>
    <lineage>
        <taxon>Eukaryota</taxon>
        <taxon>Fungi</taxon>
        <taxon>Dikarya</taxon>
        <taxon>Basidiomycota</taxon>
        <taxon>Agaricomycotina</taxon>
        <taxon>Agaricomycetes</taxon>
        <taxon>Agaricomycetidae</taxon>
        <taxon>Agaricales</taxon>
        <taxon>Agaricineae</taxon>
        <taxon>Agaricaceae</taxon>
        <taxon>Leucocoprinus</taxon>
    </lineage>
</organism>
<keyword evidence="2" id="KW-1185">Reference proteome</keyword>
<evidence type="ECO:0000313" key="2">
    <source>
        <dbReference type="Proteomes" id="UP001213000"/>
    </source>
</evidence>
<protein>
    <submittedName>
        <fullName evidence="1">Uncharacterized protein</fullName>
    </submittedName>
</protein>
<dbReference type="Proteomes" id="UP001213000">
    <property type="component" value="Unassembled WGS sequence"/>
</dbReference>
<gene>
    <name evidence="1" type="ORF">NP233_g1430</name>
</gene>
<dbReference type="AlphaFoldDB" id="A0AAD5YZJ4"/>
<comment type="caution">
    <text evidence="1">The sequence shown here is derived from an EMBL/GenBank/DDBJ whole genome shotgun (WGS) entry which is preliminary data.</text>
</comment>
<evidence type="ECO:0000313" key="1">
    <source>
        <dbReference type="EMBL" id="KAJ3574910.1"/>
    </source>
</evidence>
<dbReference type="EMBL" id="JANIEX010000053">
    <property type="protein sequence ID" value="KAJ3574910.1"/>
    <property type="molecule type" value="Genomic_DNA"/>
</dbReference>
<accession>A0AAD5YZJ4</accession>
<sequence>MSFATTVRLFIEEFHFLGSPHIPRPLYKPFLAFGPPPPKANLSAVGSTQRIVPEEENEVDFDRSPTISVEHAQQLSHEEMQLESRAVRCRPYELRQ</sequence>
<proteinExistence type="predicted"/>
<reference evidence="1" key="1">
    <citation type="submission" date="2022-07" db="EMBL/GenBank/DDBJ databases">
        <title>Genome Sequence of Leucocoprinus birnbaumii.</title>
        <authorList>
            <person name="Buettner E."/>
        </authorList>
    </citation>
    <scope>NUCLEOTIDE SEQUENCE</scope>
    <source>
        <strain evidence="1">VT141</strain>
    </source>
</reference>
<name>A0AAD5YZJ4_9AGAR</name>